<protein>
    <recommendedName>
        <fullName evidence="1">Asparagine synthetase domain-containing protein</fullName>
    </recommendedName>
</protein>
<feature type="domain" description="Asparagine synthetase" evidence="1">
    <location>
        <begin position="8"/>
        <end position="328"/>
    </location>
</feature>
<dbReference type="EMBL" id="BAABBQ010000001">
    <property type="protein sequence ID" value="GAA4018759.1"/>
    <property type="molecule type" value="Genomic_DNA"/>
</dbReference>
<dbReference type="InterPro" id="IPR001962">
    <property type="entry name" value="Asn_synthase"/>
</dbReference>
<sequence>MEDYRATALQAVQECLPKDGLVASQLSGGRDSSAVTAMAAHLAPGRVTAITFKPLPGSVGEDNQHLIFDESVPALRTANYLGIDHLVVDGGSPESQLDWLRKIQRWTFLPPVSAVGAGLRMAVADAAARAGAEVMLIGAMGNLGLSGGGLPFLADLRSEEETVRWWRVARYAAEKTSLRTVANHSLPVRLRQRIWAARFGRPRNPSPLWRGPLLESLDARPFSNGFDRSAREELRTVLDQMDMADFTPWVFHGIQPRDPTANLRLIELCLQVPARLLVDETLGRPLFEQAFAGLLPPELLGNRRKGRQAADWWLALRPELIRDTLEELSQVAVVSDAIDVRRAVPFLKHWPRTFAEALSREDDYHALLGTLSLALFLAENFKVRRSLVPERM</sequence>
<gene>
    <name evidence="2" type="ORF">GCM10022280_17940</name>
</gene>
<evidence type="ECO:0000313" key="2">
    <source>
        <dbReference type="EMBL" id="GAA4018759.1"/>
    </source>
</evidence>
<name>A0ABP7SZU8_9SPHN</name>
<dbReference type="Gene3D" id="3.40.50.620">
    <property type="entry name" value="HUPs"/>
    <property type="match status" value="1"/>
</dbReference>
<evidence type="ECO:0000313" key="3">
    <source>
        <dbReference type="Proteomes" id="UP001500235"/>
    </source>
</evidence>
<dbReference type="Proteomes" id="UP001500235">
    <property type="component" value="Unassembled WGS sequence"/>
</dbReference>
<evidence type="ECO:0000259" key="1">
    <source>
        <dbReference type="Pfam" id="PF00733"/>
    </source>
</evidence>
<comment type="caution">
    <text evidence="2">The sequence shown here is derived from an EMBL/GenBank/DDBJ whole genome shotgun (WGS) entry which is preliminary data.</text>
</comment>
<dbReference type="InterPro" id="IPR014729">
    <property type="entry name" value="Rossmann-like_a/b/a_fold"/>
</dbReference>
<proteinExistence type="predicted"/>
<accession>A0ABP7SZU8</accession>
<keyword evidence="3" id="KW-1185">Reference proteome</keyword>
<organism evidence="2 3">
    <name type="scientific">Sphingomonas swuensis</name>
    <dbReference type="NCBI Taxonomy" id="977800"/>
    <lineage>
        <taxon>Bacteria</taxon>
        <taxon>Pseudomonadati</taxon>
        <taxon>Pseudomonadota</taxon>
        <taxon>Alphaproteobacteria</taxon>
        <taxon>Sphingomonadales</taxon>
        <taxon>Sphingomonadaceae</taxon>
        <taxon>Sphingomonas</taxon>
    </lineage>
</organism>
<reference evidence="3" key="1">
    <citation type="journal article" date="2019" name="Int. J. Syst. Evol. Microbiol.">
        <title>The Global Catalogue of Microorganisms (GCM) 10K type strain sequencing project: providing services to taxonomists for standard genome sequencing and annotation.</title>
        <authorList>
            <consortium name="The Broad Institute Genomics Platform"/>
            <consortium name="The Broad Institute Genome Sequencing Center for Infectious Disease"/>
            <person name="Wu L."/>
            <person name="Ma J."/>
        </authorList>
    </citation>
    <scope>NUCLEOTIDE SEQUENCE [LARGE SCALE GENOMIC DNA]</scope>
    <source>
        <strain evidence="3">JCM 17563</strain>
    </source>
</reference>
<dbReference type="Pfam" id="PF00733">
    <property type="entry name" value="Asn_synthase"/>
    <property type="match status" value="1"/>
</dbReference>
<dbReference type="SUPFAM" id="SSF52402">
    <property type="entry name" value="Adenine nucleotide alpha hydrolases-like"/>
    <property type="match status" value="1"/>
</dbReference>